<name>A0A8S9K1L1_BRACR</name>
<keyword evidence="7" id="KW-0547">Nucleotide-binding</keyword>
<accession>A0A8S9K1L1</accession>
<comment type="subcellular location">
    <subcellularLocation>
        <location evidence="1">Membrane</location>
        <topology evidence="1">Single-pass type I membrane protein</topology>
    </subcellularLocation>
</comment>
<feature type="compositionally biased region" description="Low complexity" evidence="16">
    <location>
        <begin position="10"/>
        <end position="51"/>
    </location>
</feature>
<dbReference type="AlphaFoldDB" id="A0A8S9K1L1"/>
<dbReference type="CDD" id="cd14066">
    <property type="entry name" value="STKc_IRAK"/>
    <property type="match status" value="1"/>
</dbReference>
<feature type="domain" description="Protein kinase" evidence="17">
    <location>
        <begin position="132"/>
        <end position="398"/>
    </location>
</feature>
<dbReference type="Gene3D" id="1.10.510.10">
    <property type="entry name" value="Transferase(Phosphotransferase) domain 1"/>
    <property type="match status" value="1"/>
</dbReference>
<dbReference type="PROSITE" id="PS00108">
    <property type="entry name" value="PROTEIN_KINASE_ST"/>
    <property type="match status" value="1"/>
</dbReference>
<evidence type="ECO:0000256" key="13">
    <source>
        <dbReference type="ARBA" id="ARBA00023180"/>
    </source>
</evidence>
<dbReference type="FunFam" id="3.30.200.20:FF:000225">
    <property type="entry name" value="cold-responsive protein kinase 1"/>
    <property type="match status" value="1"/>
</dbReference>
<dbReference type="EC" id="2.7.11.1" evidence="2"/>
<dbReference type="InterPro" id="IPR008271">
    <property type="entry name" value="Ser/Thr_kinase_AS"/>
</dbReference>
<dbReference type="PANTHER" id="PTHR47973">
    <property type="entry name" value="CYSTEINE-RICH RECEPTOR-LIKE PROTEIN KINASE 3"/>
    <property type="match status" value="1"/>
</dbReference>
<keyword evidence="13" id="KW-0325">Glycoprotein</keyword>
<evidence type="ECO:0000256" key="5">
    <source>
        <dbReference type="ARBA" id="ARBA00022692"/>
    </source>
</evidence>
<evidence type="ECO:0000256" key="15">
    <source>
        <dbReference type="ARBA" id="ARBA00048679"/>
    </source>
</evidence>
<dbReference type="InterPro" id="IPR011009">
    <property type="entry name" value="Kinase-like_dom_sf"/>
</dbReference>
<evidence type="ECO:0000256" key="14">
    <source>
        <dbReference type="ARBA" id="ARBA00047899"/>
    </source>
</evidence>
<evidence type="ECO:0000256" key="1">
    <source>
        <dbReference type="ARBA" id="ARBA00004479"/>
    </source>
</evidence>
<keyword evidence="4" id="KW-0808">Transferase</keyword>
<keyword evidence="5" id="KW-0812">Transmembrane</keyword>
<protein>
    <recommendedName>
        <fullName evidence="2">non-specific serine/threonine protein kinase</fullName>
        <ecNumber evidence="2">2.7.11.1</ecNumber>
    </recommendedName>
</protein>
<gene>
    <name evidence="18" type="ORF">F2Q70_00041622</name>
</gene>
<proteinExistence type="predicted"/>
<evidence type="ECO:0000256" key="7">
    <source>
        <dbReference type="ARBA" id="ARBA00022741"/>
    </source>
</evidence>
<dbReference type="GO" id="GO:0005524">
    <property type="term" value="F:ATP binding"/>
    <property type="evidence" value="ECO:0007669"/>
    <property type="project" value="UniProtKB-KW"/>
</dbReference>
<evidence type="ECO:0000256" key="3">
    <source>
        <dbReference type="ARBA" id="ARBA00022527"/>
    </source>
</evidence>
<keyword evidence="11" id="KW-0472">Membrane</keyword>
<feature type="region of interest" description="Disordered" evidence="16">
    <location>
        <begin position="1"/>
        <end position="69"/>
    </location>
</feature>
<keyword evidence="9" id="KW-0067">ATP-binding</keyword>
<dbReference type="Gene3D" id="3.30.200.20">
    <property type="entry name" value="Phosphorylase Kinase, domain 1"/>
    <property type="match status" value="1"/>
</dbReference>
<evidence type="ECO:0000256" key="16">
    <source>
        <dbReference type="SAM" id="MobiDB-lite"/>
    </source>
</evidence>
<sequence>MAKPSRGRRSPSASGSSSRSSSRSRSRSGSSRSRSLSSSSPSRSVSSGSRSPPRRGKSSAGAARRGRSPPPPVLEDFYCFKIDDVCFTLMGCFWFSRHKSGVEPSEADGELSVTEKVKIYKYKEIRHATDDFNALNKTGEGGFGSVYKGHLKYGKVAAIKVLSAESRQGVKEFLTEINVISEIQHENLVKLYGCCVEGNHRTLVYNYLENNSLDKTLLAGGYTRSGLQFDWSTRANICVGVAKGLAFLHEEVQPHIIHRDIKASNIILDRDLSPKISDFGLARLMPPNMTHVSTCVAGTIGYLAPEYAARGQLTRKADVYSFGVLLMEIVSGRSNKNTRSPTEYQYLLERVSYFFFYLADAEDAYRYLRIGLLCTQDSPQLRPTISTVVKLLTGEKDIDTKKITKPGLISDFMDMKVREPVETKTEEVNRCNYTNPSSSNASPSSRTSDNSNGHSSGASSTNAVYSFSITN</sequence>
<dbReference type="PROSITE" id="PS50011">
    <property type="entry name" value="PROTEIN_KINASE_DOM"/>
    <property type="match status" value="1"/>
</dbReference>
<reference evidence="18" key="1">
    <citation type="submission" date="2019-12" db="EMBL/GenBank/DDBJ databases">
        <title>Genome sequencing and annotation of Brassica cretica.</title>
        <authorList>
            <person name="Studholme D.J."/>
            <person name="Sarris P.F."/>
        </authorList>
    </citation>
    <scope>NUCLEOTIDE SEQUENCE</scope>
    <source>
        <strain evidence="18">PFS-102/07</strain>
        <tissue evidence="18">Leaf</tissue>
    </source>
</reference>
<dbReference type="EMBL" id="QGKY02000190">
    <property type="protein sequence ID" value="KAF2588061.1"/>
    <property type="molecule type" value="Genomic_DNA"/>
</dbReference>
<dbReference type="FunFam" id="1.10.510.10:FF:000287">
    <property type="entry name" value="probable LRR receptor-like serine/threonine-protein kinase RKF3"/>
    <property type="match status" value="1"/>
</dbReference>
<organism evidence="18">
    <name type="scientific">Brassica cretica</name>
    <name type="common">Mustard</name>
    <dbReference type="NCBI Taxonomy" id="69181"/>
    <lineage>
        <taxon>Eukaryota</taxon>
        <taxon>Viridiplantae</taxon>
        <taxon>Streptophyta</taxon>
        <taxon>Embryophyta</taxon>
        <taxon>Tracheophyta</taxon>
        <taxon>Spermatophyta</taxon>
        <taxon>Magnoliopsida</taxon>
        <taxon>eudicotyledons</taxon>
        <taxon>Gunneridae</taxon>
        <taxon>Pentapetalae</taxon>
        <taxon>rosids</taxon>
        <taxon>malvids</taxon>
        <taxon>Brassicales</taxon>
        <taxon>Brassicaceae</taxon>
        <taxon>Brassiceae</taxon>
        <taxon>Brassica</taxon>
    </lineage>
</organism>
<keyword evidence="8" id="KW-0418">Kinase</keyword>
<evidence type="ECO:0000256" key="9">
    <source>
        <dbReference type="ARBA" id="ARBA00022840"/>
    </source>
</evidence>
<feature type="region of interest" description="Disordered" evidence="16">
    <location>
        <begin position="423"/>
        <end position="471"/>
    </location>
</feature>
<comment type="caution">
    <text evidence="18">The sequence shown here is derived from an EMBL/GenBank/DDBJ whole genome shotgun (WGS) entry which is preliminary data.</text>
</comment>
<evidence type="ECO:0000256" key="8">
    <source>
        <dbReference type="ARBA" id="ARBA00022777"/>
    </source>
</evidence>
<dbReference type="GO" id="GO:0016020">
    <property type="term" value="C:membrane"/>
    <property type="evidence" value="ECO:0007669"/>
    <property type="project" value="UniProtKB-SubCell"/>
</dbReference>
<evidence type="ECO:0000256" key="12">
    <source>
        <dbReference type="ARBA" id="ARBA00023170"/>
    </source>
</evidence>
<dbReference type="Pfam" id="PF07714">
    <property type="entry name" value="PK_Tyr_Ser-Thr"/>
    <property type="match status" value="1"/>
</dbReference>
<keyword evidence="6" id="KW-0732">Signal</keyword>
<feature type="compositionally biased region" description="Low complexity" evidence="16">
    <location>
        <begin position="432"/>
        <end position="452"/>
    </location>
</feature>
<dbReference type="InterPro" id="IPR052059">
    <property type="entry name" value="CR_Ser/Thr_kinase"/>
</dbReference>
<dbReference type="GO" id="GO:0004674">
    <property type="term" value="F:protein serine/threonine kinase activity"/>
    <property type="evidence" value="ECO:0007669"/>
    <property type="project" value="UniProtKB-KW"/>
</dbReference>
<dbReference type="SMART" id="SM00220">
    <property type="entry name" value="S_TKc"/>
    <property type="match status" value="1"/>
</dbReference>
<evidence type="ECO:0000256" key="6">
    <source>
        <dbReference type="ARBA" id="ARBA00022729"/>
    </source>
</evidence>
<comment type="catalytic activity">
    <reaction evidence="15">
        <text>L-seryl-[protein] + ATP = O-phospho-L-seryl-[protein] + ADP + H(+)</text>
        <dbReference type="Rhea" id="RHEA:17989"/>
        <dbReference type="Rhea" id="RHEA-COMP:9863"/>
        <dbReference type="Rhea" id="RHEA-COMP:11604"/>
        <dbReference type="ChEBI" id="CHEBI:15378"/>
        <dbReference type="ChEBI" id="CHEBI:29999"/>
        <dbReference type="ChEBI" id="CHEBI:30616"/>
        <dbReference type="ChEBI" id="CHEBI:83421"/>
        <dbReference type="ChEBI" id="CHEBI:456216"/>
        <dbReference type="EC" id="2.7.11.1"/>
    </reaction>
</comment>
<dbReference type="SUPFAM" id="SSF56112">
    <property type="entry name" value="Protein kinase-like (PK-like)"/>
    <property type="match status" value="1"/>
</dbReference>
<dbReference type="InterPro" id="IPR001245">
    <property type="entry name" value="Ser-Thr/Tyr_kinase_cat_dom"/>
</dbReference>
<evidence type="ECO:0000313" key="18">
    <source>
        <dbReference type="EMBL" id="KAF2588061.1"/>
    </source>
</evidence>
<evidence type="ECO:0000256" key="2">
    <source>
        <dbReference type="ARBA" id="ARBA00012513"/>
    </source>
</evidence>
<evidence type="ECO:0000256" key="11">
    <source>
        <dbReference type="ARBA" id="ARBA00023136"/>
    </source>
</evidence>
<dbReference type="InterPro" id="IPR000719">
    <property type="entry name" value="Prot_kinase_dom"/>
</dbReference>
<keyword evidence="12" id="KW-0675">Receptor</keyword>
<keyword evidence="3" id="KW-0723">Serine/threonine-protein kinase</keyword>
<evidence type="ECO:0000256" key="10">
    <source>
        <dbReference type="ARBA" id="ARBA00022989"/>
    </source>
</evidence>
<feature type="compositionally biased region" description="Polar residues" evidence="16">
    <location>
        <begin position="453"/>
        <end position="471"/>
    </location>
</feature>
<evidence type="ECO:0000259" key="17">
    <source>
        <dbReference type="PROSITE" id="PS50011"/>
    </source>
</evidence>
<evidence type="ECO:0000256" key="4">
    <source>
        <dbReference type="ARBA" id="ARBA00022679"/>
    </source>
</evidence>
<comment type="catalytic activity">
    <reaction evidence="14">
        <text>L-threonyl-[protein] + ATP = O-phospho-L-threonyl-[protein] + ADP + H(+)</text>
        <dbReference type="Rhea" id="RHEA:46608"/>
        <dbReference type="Rhea" id="RHEA-COMP:11060"/>
        <dbReference type="Rhea" id="RHEA-COMP:11605"/>
        <dbReference type="ChEBI" id="CHEBI:15378"/>
        <dbReference type="ChEBI" id="CHEBI:30013"/>
        <dbReference type="ChEBI" id="CHEBI:30616"/>
        <dbReference type="ChEBI" id="CHEBI:61977"/>
        <dbReference type="ChEBI" id="CHEBI:456216"/>
        <dbReference type="EC" id="2.7.11.1"/>
    </reaction>
</comment>
<keyword evidence="10" id="KW-1133">Transmembrane helix</keyword>